<evidence type="ECO:0000256" key="1">
    <source>
        <dbReference type="ARBA" id="ARBA00004651"/>
    </source>
</evidence>
<dbReference type="InterPro" id="IPR010619">
    <property type="entry name" value="ThrE-like_N"/>
</dbReference>
<dbReference type="GO" id="GO:0022857">
    <property type="term" value="F:transmembrane transporter activity"/>
    <property type="evidence" value="ECO:0007669"/>
    <property type="project" value="InterPro"/>
</dbReference>
<feature type="domain" description="Threonine/Serine exporter ThrE" evidence="10">
    <location>
        <begin position="189"/>
        <end position="272"/>
    </location>
</feature>
<accession>A0A158SYQ0</accession>
<feature type="domain" description="Threonine/serine exporter-like N-terminal" evidence="9">
    <location>
        <begin position="47"/>
        <end position="182"/>
    </location>
</feature>
<dbReference type="EMBL" id="JMQP01000002">
    <property type="protein sequence ID" value="KIS35994.1"/>
    <property type="molecule type" value="Genomic_DNA"/>
</dbReference>
<dbReference type="PANTHER" id="PTHR34390">
    <property type="entry name" value="UPF0442 PROTEIN YJJB-RELATED"/>
    <property type="match status" value="1"/>
</dbReference>
<evidence type="ECO:0000259" key="10">
    <source>
        <dbReference type="Pfam" id="PF12821"/>
    </source>
</evidence>
<dbReference type="GO" id="GO:0015744">
    <property type="term" value="P:succinate transport"/>
    <property type="evidence" value="ECO:0007669"/>
    <property type="project" value="TreeGrafter"/>
</dbReference>
<organism evidence="11 12">
    <name type="scientific">Haemophilus influenzae</name>
    <dbReference type="NCBI Taxonomy" id="727"/>
    <lineage>
        <taxon>Bacteria</taxon>
        <taxon>Pseudomonadati</taxon>
        <taxon>Pseudomonadota</taxon>
        <taxon>Gammaproteobacteria</taxon>
        <taxon>Pasteurellales</taxon>
        <taxon>Pasteurellaceae</taxon>
        <taxon>Haemophilus</taxon>
    </lineage>
</organism>
<keyword evidence="2" id="KW-1003">Cell membrane</keyword>
<evidence type="ECO:0000313" key="12">
    <source>
        <dbReference type="Proteomes" id="UP000050700"/>
    </source>
</evidence>
<dbReference type="AlphaFoldDB" id="A0A158SYQ0"/>
<dbReference type="InterPro" id="IPR050539">
    <property type="entry name" value="ThrE_Dicarb/AminoAcid_Exp"/>
</dbReference>
<evidence type="ECO:0000313" key="11">
    <source>
        <dbReference type="EMBL" id="KIS35994.1"/>
    </source>
</evidence>
<evidence type="ECO:0000256" key="8">
    <source>
        <dbReference type="SAM" id="Phobius"/>
    </source>
</evidence>
<reference evidence="11 12" key="1">
    <citation type="submission" date="2014-05" db="EMBL/GenBank/DDBJ databases">
        <title>Methylome analysis of the phasevarions of Haemophilus influenzae.</title>
        <authorList>
            <person name="Atack J.M."/>
            <person name="Fox K.L."/>
            <person name="Power P.M."/>
            <person name="Clark T."/>
            <person name="Jurcisek J."/>
            <person name="Korlach J."/>
            <person name="Bakaletz L.O."/>
            <person name="Jennings M.P."/>
        </authorList>
    </citation>
    <scope>NUCLEOTIDE SEQUENCE [LARGE SCALE GENOMIC DNA]</scope>
    <source>
        <strain evidence="11 12">1209</strain>
    </source>
</reference>
<evidence type="ECO:0000256" key="4">
    <source>
        <dbReference type="ARBA" id="ARBA00022692"/>
    </source>
</evidence>
<evidence type="ECO:0000256" key="2">
    <source>
        <dbReference type="ARBA" id="ARBA00022475"/>
    </source>
</evidence>
<evidence type="ECO:0000256" key="7">
    <source>
        <dbReference type="ARBA" id="ARBA00034125"/>
    </source>
</evidence>
<comment type="subcellular location">
    <subcellularLocation>
        <location evidence="1">Cell membrane</location>
        <topology evidence="1">Multi-pass membrane protein</topology>
    </subcellularLocation>
</comment>
<gene>
    <name evidence="11" type="primary">yjjP</name>
    <name evidence="11" type="ORF">NTHI1209_01617</name>
</gene>
<protein>
    <submittedName>
        <fullName evidence="11">Inner membrane protein YjjP</fullName>
    </submittedName>
</protein>
<feature type="transmembrane region" description="Helical" evidence="8">
    <location>
        <begin position="227"/>
        <end position="251"/>
    </location>
</feature>
<dbReference type="InterPro" id="IPR024528">
    <property type="entry name" value="ThrE_2"/>
</dbReference>
<feature type="transmembrane region" description="Helical" evidence="8">
    <location>
        <begin position="190"/>
        <end position="206"/>
    </location>
</feature>
<keyword evidence="3" id="KW-0997">Cell inner membrane</keyword>
<dbReference type="PATRIC" id="fig|727.582.peg.1480"/>
<evidence type="ECO:0000256" key="5">
    <source>
        <dbReference type="ARBA" id="ARBA00022989"/>
    </source>
</evidence>
<dbReference type="Proteomes" id="UP000050700">
    <property type="component" value="Unassembled WGS sequence"/>
</dbReference>
<dbReference type="GO" id="GO:0005886">
    <property type="term" value="C:plasma membrane"/>
    <property type="evidence" value="ECO:0007669"/>
    <property type="project" value="UniProtKB-SubCell"/>
</dbReference>
<feature type="transmembrane region" description="Helical" evidence="8">
    <location>
        <begin position="153"/>
        <end position="184"/>
    </location>
</feature>
<dbReference type="PANTHER" id="PTHR34390:SF1">
    <property type="entry name" value="SUCCINATE TRANSPORTER SUBUNIT YJJB-RELATED"/>
    <property type="match status" value="1"/>
</dbReference>
<comment type="similarity">
    <text evidence="7">Belongs to the ThrE exporter (TC 2.A.79) family.</text>
</comment>
<evidence type="ECO:0000256" key="6">
    <source>
        <dbReference type="ARBA" id="ARBA00023136"/>
    </source>
</evidence>
<keyword evidence="6 8" id="KW-0472">Membrane</keyword>
<dbReference type="Pfam" id="PF12821">
    <property type="entry name" value="ThrE_2"/>
    <property type="match status" value="1"/>
</dbReference>
<sequence length="282" mass="31550">MNRTFDLDHKCGSFFAHFLEKIFIILSRYILIENKDMEHEYQRAVTRMCVQTALLLLQHGAESTVVVQMAQRLGIALGVESVECALTANAVVLTTLSDNHCITTARKNTDKGINMQMVTDVQRIVIAVEHHLYELEIAQRKLDQLKPLKYNRWLVVFMIGLSCASLAHLSGGDWIICGITIFMLKLLDDMLFAAIPAVGFALVFNVPPKALKYCAILAALGHVTRTLLLHINMPIVFATFFATCVIGFLGVHLSHRYLAHPKAFTVAAIIPMSSRSKEDRIN</sequence>
<comment type="caution">
    <text evidence="11">The sequence shown here is derived from an EMBL/GenBank/DDBJ whole genome shotgun (WGS) entry which is preliminary data.</text>
</comment>
<keyword evidence="5 8" id="KW-1133">Transmembrane helix</keyword>
<keyword evidence="4 8" id="KW-0812">Transmembrane</keyword>
<dbReference type="Pfam" id="PF06738">
    <property type="entry name" value="ThrE"/>
    <property type="match status" value="1"/>
</dbReference>
<evidence type="ECO:0000256" key="3">
    <source>
        <dbReference type="ARBA" id="ARBA00022519"/>
    </source>
</evidence>
<name>A0A158SYQ0_HAEIF</name>
<evidence type="ECO:0000259" key="9">
    <source>
        <dbReference type="Pfam" id="PF06738"/>
    </source>
</evidence>
<proteinExistence type="inferred from homology"/>